<reference evidence="2 3" key="1">
    <citation type="submission" date="2016-06" db="EMBL/GenBank/DDBJ databases">
        <title>The Draft Genome Sequence and Annotation of the Desert Woodrat Neotoma lepida.</title>
        <authorList>
            <person name="Campbell M."/>
            <person name="Oakeson K.F."/>
            <person name="Yandell M."/>
            <person name="Halpert J.R."/>
            <person name="Dearing D."/>
        </authorList>
    </citation>
    <scope>NUCLEOTIDE SEQUENCE [LARGE SCALE GENOMIC DNA]</scope>
    <source>
        <strain evidence="2">417</strain>
        <tissue evidence="2">Liver</tissue>
    </source>
</reference>
<accession>A0A1A6HWS9</accession>
<dbReference type="EMBL" id="LZPO01007974">
    <property type="protein sequence ID" value="OBS82913.1"/>
    <property type="molecule type" value="Genomic_DNA"/>
</dbReference>
<protein>
    <submittedName>
        <fullName evidence="2">Uncharacterized protein</fullName>
    </submittedName>
</protein>
<gene>
    <name evidence="2" type="ORF">A6R68_23087</name>
</gene>
<proteinExistence type="predicted"/>
<feature type="non-terminal residue" evidence="2">
    <location>
        <position position="1"/>
    </location>
</feature>
<dbReference type="Proteomes" id="UP000092124">
    <property type="component" value="Unassembled WGS sequence"/>
</dbReference>
<organism evidence="2 3">
    <name type="scientific">Neotoma lepida</name>
    <name type="common">Desert woodrat</name>
    <dbReference type="NCBI Taxonomy" id="56216"/>
    <lineage>
        <taxon>Eukaryota</taxon>
        <taxon>Metazoa</taxon>
        <taxon>Chordata</taxon>
        <taxon>Craniata</taxon>
        <taxon>Vertebrata</taxon>
        <taxon>Euteleostomi</taxon>
        <taxon>Mammalia</taxon>
        <taxon>Eutheria</taxon>
        <taxon>Euarchontoglires</taxon>
        <taxon>Glires</taxon>
        <taxon>Rodentia</taxon>
        <taxon>Myomorpha</taxon>
        <taxon>Muroidea</taxon>
        <taxon>Cricetidae</taxon>
        <taxon>Neotominae</taxon>
        <taxon>Neotoma</taxon>
    </lineage>
</organism>
<evidence type="ECO:0000313" key="2">
    <source>
        <dbReference type="EMBL" id="OBS82913.1"/>
    </source>
</evidence>
<name>A0A1A6HWS9_NEOLE</name>
<keyword evidence="3" id="KW-1185">Reference proteome</keyword>
<feature type="region of interest" description="Disordered" evidence="1">
    <location>
        <begin position="1"/>
        <end position="84"/>
    </location>
</feature>
<comment type="caution">
    <text evidence="2">The sequence shown here is derived from an EMBL/GenBank/DDBJ whole genome shotgun (WGS) entry which is preliminary data.</text>
</comment>
<evidence type="ECO:0000256" key="1">
    <source>
        <dbReference type="SAM" id="MobiDB-lite"/>
    </source>
</evidence>
<sequence length="84" mass="8918">RGTLGRLRTLRTVPKPEDDEVMGARGKAHAASPYTRKIGLPRGTPTRGGAAEPSGSDVARECRSRGSRRRRLLPAPQGWAAAGS</sequence>
<evidence type="ECO:0000313" key="3">
    <source>
        <dbReference type="Proteomes" id="UP000092124"/>
    </source>
</evidence>
<feature type="compositionally biased region" description="Low complexity" evidence="1">
    <location>
        <begin position="1"/>
        <end position="12"/>
    </location>
</feature>
<dbReference type="AlphaFoldDB" id="A0A1A6HWS9"/>